<accession>A0A0F9QRV0</accession>
<comment type="caution">
    <text evidence="1">The sequence shown here is derived from an EMBL/GenBank/DDBJ whole genome shotgun (WGS) entry which is preliminary data.</text>
</comment>
<evidence type="ECO:0000313" key="1">
    <source>
        <dbReference type="EMBL" id="KKN45194.1"/>
    </source>
</evidence>
<reference evidence="1" key="1">
    <citation type="journal article" date="2015" name="Nature">
        <title>Complex archaea that bridge the gap between prokaryotes and eukaryotes.</title>
        <authorList>
            <person name="Spang A."/>
            <person name="Saw J.H."/>
            <person name="Jorgensen S.L."/>
            <person name="Zaremba-Niedzwiedzka K."/>
            <person name="Martijn J."/>
            <person name="Lind A.E."/>
            <person name="van Eijk R."/>
            <person name="Schleper C."/>
            <person name="Guy L."/>
            <person name="Ettema T.J."/>
        </authorList>
    </citation>
    <scope>NUCLEOTIDE SEQUENCE</scope>
</reference>
<gene>
    <name evidence="1" type="ORF">LCGC14_0685480</name>
</gene>
<sequence length="70" mass="7913">MYYSRDKDLNKVISDAVNSGARFVRGKKHGKLFLPEGGMLVFSKTPSDVRASRNVKCELARLRRKQALMA</sequence>
<dbReference type="AlphaFoldDB" id="A0A0F9QRV0"/>
<proteinExistence type="predicted"/>
<protein>
    <submittedName>
        <fullName evidence="1">Uncharacterized protein</fullName>
    </submittedName>
</protein>
<name>A0A0F9QRV0_9ZZZZ</name>
<dbReference type="EMBL" id="LAZR01001406">
    <property type="protein sequence ID" value="KKN45194.1"/>
    <property type="molecule type" value="Genomic_DNA"/>
</dbReference>
<organism evidence="1">
    <name type="scientific">marine sediment metagenome</name>
    <dbReference type="NCBI Taxonomy" id="412755"/>
    <lineage>
        <taxon>unclassified sequences</taxon>
        <taxon>metagenomes</taxon>
        <taxon>ecological metagenomes</taxon>
    </lineage>
</organism>